<reference evidence="3" key="2">
    <citation type="submission" date="2021-04" db="EMBL/GenBank/DDBJ databases">
        <authorList>
            <person name="Gilroy R."/>
        </authorList>
    </citation>
    <scope>NUCLEOTIDE SEQUENCE</scope>
    <source>
        <strain evidence="3">5790</strain>
    </source>
</reference>
<feature type="compositionally biased region" description="Low complexity" evidence="1">
    <location>
        <begin position="1070"/>
        <end position="1079"/>
    </location>
</feature>
<organism evidence="3 4">
    <name type="scientific">Candidatus Monoglobus merdigallinarum</name>
    <dbReference type="NCBI Taxonomy" id="2838698"/>
    <lineage>
        <taxon>Bacteria</taxon>
        <taxon>Bacillati</taxon>
        <taxon>Bacillota</taxon>
        <taxon>Clostridia</taxon>
        <taxon>Monoglobales</taxon>
        <taxon>Monoglobaceae</taxon>
        <taxon>Monoglobus</taxon>
    </lineage>
</organism>
<dbReference type="CDD" id="cd00063">
    <property type="entry name" value="FN3"/>
    <property type="match status" value="1"/>
</dbReference>
<dbReference type="Proteomes" id="UP000824162">
    <property type="component" value="Unassembled WGS sequence"/>
</dbReference>
<feature type="domain" description="Fibronectin type-III" evidence="2">
    <location>
        <begin position="474"/>
        <end position="573"/>
    </location>
</feature>
<feature type="region of interest" description="Disordered" evidence="1">
    <location>
        <begin position="1066"/>
        <end position="1092"/>
    </location>
</feature>
<gene>
    <name evidence="3" type="ORF">H9900_05320</name>
</gene>
<feature type="region of interest" description="Disordered" evidence="1">
    <location>
        <begin position="864"/>
        <end position="913"/>
    </location>
</feature>
<dbReference type="PROSITE" id="PS50853">
    <property type="entry name" value="FN3"/>
    <property type="match status" value="1"/>
</dbReference>
<dbReference type="Gene3D" id="2.60.40.380">
    <property type="entry name" value="Purple acid phosphatase-like, N-terminal"/>
    <property type="match status" value="1"/>
</dbReference>
<evidence type="ECO:0000313" key="4">
    <source>
        <dbReference type="Proteomes" id="UP000824162"/>
    </source>
</evidence>
<dbReference type="InterPro" id="IPR003961">
    <property type="entry name" value="FN3_dom"/>
</dbReference>
<dbReference type="SMART" id="SM00060">
    <property type="entry name" value="FN3"/>
    <property type="match status" value="2"/>
</dbReference>
<name>A0A9D1PQP4_9FIRM</name>
<proteinExistence type="predicted"/>
<evidence type="ECO:0000313" key="3">
    <source>
        <dbReference type="EMBL" id="HIV86214.1"/>
    </source>
</evidence>
<feature type="compositionally biased region" description="Low complexity" evidence="1">
    <location>
        <begin position="894"/>
        <end position="910"/>
    </location>
</feature>
<dbReference type="Pfam" id="PF00041">
    <property type="entry name" value="fn3"/>
    <property type="match status" value="1"/>
</dbReference>
<accession>A0A9D1PQP4</accession>
<protein>
    <submittedName>
        <fullName evidence="3">Fibronectin type III domain-containing protein</fullName>
    </submittedName>
</protein>
<dbReference type="InterPro" id="IPR036116">
    <property type="entry name" value="FN3_sf"/>
</dbReference>
<dbReference type="InterPro" id="IPR013783">
    <property type="entry name" value="Ig-like_fold"/>
</dbReference>
<evidence type="ECO:0000259" key="2">
    <source>
        <dbReference type="PROSITE" id="PS50853"/>
    </source>
</evidence>
<dbReference type="Gene3D" id="2.60.40.10">
    <property type="entry name" value="Immunoglobulins"/>
    <property type="match status" value="1"/>
</dbReference>
<reference evidence="3" key="1">
    <citation type="journal article" date="2021" name="PeerJ">
        <title>Extensive microbial diversity within the chicken gut microbiome revealed by metagenomics and culture.</title>
        <authorList>
            <person name="Gilroy R."/>
            <person name="Ravi A."/>
            <person name="Getino M."/>
            <person name="Pursley I."/>
            <person name="Horton D.L."/>
            <person name="Alikhan N.F."/>
            <person name="Baker D."/>
            <person name="Gharbi K."/>
            <person name="Hall N."/>
            <person name="Watson M."/>
            <person name="Adriaenssens E.M."/>
            <person name="Foster-Nyarko E."/>
            <person name="Jarju S."/>
            <person name="Secka A."/>
            <person name="Antonio M."/>
            <person name="Oren A."/>
            <person name="Chaudhuri R.R."/>
            <person name="La Ragione R."/>
            <person name="Hildebrand F."/>
            <person name="Pallen M.J."/>
        </authorList>
    </citation>
    <scope>NUCLEOTIDE SEQUENCE</scope>
    <source>
        <strain evidence="3">5790</strain>
    </source>
</reference>
<dbReference type="EMBL" id="DXIJ01000112">
    <property type="protein sequence ID" value="HIV86214.1"/>
    <property type="molecule type" value="Genomic_DNA"/>
</dbReference>
<dbReference type="GO" id="GO:0003993">
    <property type="term" value="F:acid phosphatase activity"/>
    <property type="evidence" value="ECO:0007669"/>
    <property type="project" value="InterPro"/>
</dbReference>
<feature type="compositionally biased region" description="Pro residues" evidence="1">
    <location>
        <begin position="1080"/>
        <end position="1092"/>
    </location>
</feature>
<sequence>MLYFDGNYVNVGSFNGSDSLHSTLSSVYGYKNTLKFGATNGSAGAYDLSNVSLDDWFENPASYLGETAANGLPFVYADYPVYSLNDNVMDVLDGNGGNNLLNYSVSDKNIGANRPTRDLYDTMTLAEIAGGLSTSASLEYDEVAAYFTELEKHTGMDFGGWKNARSWTVRGGEGPVMSAASSSNKIPLDWDNYTDLMGSADKYKYTTDFEIGDWWGEYCGAPGQRTIYTLRNAETGETVNTTNAEYDESAYTLESSRLAYVPVQRTVADLYPDDVLRQSSPEAAEFMDSYRALNYTGASDSDEISWDSMGDGIPDWYKEYRGLGTSEDLSKTVNPDTGYTYLEEYLWFMAGDKQSELSRELLIENFKVNKIGCSSAQVFWNTNFGASCTIEYGTEPGSYPNKAELKYSSTLKDYSTYHSQMLTGLEPDTTYYYKVTAEAPDGSIISTEYNQDDLSKRNMTFTSAAAPGGWDSALPEKPVITDVKTGNGQATLNWSGNIDFTDSYTIYYDTAEHGSDYSLYQGKIEGISAAETSYTISGLTEGKKYYFVVSAVNKNGETSSDTVTGILNGLLLDYDFTNMPDTEKEKFMIDNDTYTRGGTVGFAEDPDTGKEALSILDEVDAFRSSIDFTLPYAQDGMFTIEMSMKVLYQKQNNVFNHQSQFNFVLENEPINMFLKLFRDDTPAEDLRTDNSSLWSESASVDFQCTSTPLSVTDGRLDGTRERGSILISGNNAGSYTIGLTEAFEEGGDRVLPPNLVYDESEYRNTTVYGDAKYALMDDKTFHGIWYYLKGSSEYLDYKIIVDPENSNIKIYENGIFLGEGEFDDTELEPCNIGKVGLHTENDGYGWINLERIRAYTGDTFAADPSATVAPGSTPTPTPTPRPTLRPTPTPRPTATPTAIPTTTPNATPYPTLKPGMVTQVYEFSSDDFEGLENLPADTEVGGITVSKSSDITDSNKEFSRLQYPDNSGREYTKRLKMGTASLWFKVPGTCSITVDAVSANSSQSRSYSVYAGETKLGEFTCIPDEYQSYTVNYTGDAAEISIVPNAGINLYGIIVVYDEEALQSPEPVETLRPTETPAPTETPVPTLTPTPQPVVDWSIDGYENGVVKLKVPTDTEDGKKLHLFIANISQDNMLTECEAIEVTVEQGRTDYDITTNKGISGENVKIMLWDDALMPLTGAYITE</sequence>
<evidence type="ECO:0000256" key="1">
    <source>
        <dbReference type="SAM" id="MobiDB-lite"/>
    </source>
</evidence>
<dbReference type="AlphaFoldDB" id="A0A9D1PQP4"/>
<dbReference type="Pfam" id="PF16656">
    <property type="entry name" value="Pur_ac_phosph_N"/>
    <property type="match status" value="1"/>
</dbReference>
<dbReference type="SUPFAM" id="SSF49265">
    <property type="entry name" value="Fibronectin type III"/>
    <property type="match status" value="1"/>
</dbReference>
<dbReference type="GO" id="GO:0046872">
    <property type="term" value="F:metal ion binding"/>
    <property type="evidence" value="ECO:0007669"/>
    <property type="project" value="InterPro"/>
</dbReference>
<dbReference type="InterPro" id="IPR015914">
    <property type="entry name" value="PAPs_N"/>
</dbReference>
<feature type="compositionally biased region" description="Pro residues" evidence="1">
    <location>
        <begin position="873"/>
        <end position="893"/>
    </location>
</feature>
<comment type="caution">
    <text evidence="3">The sequence shown here is derived from an EMBL/GenBank/DDBJ whole genome shotgun (WGS) entry which is preliminary data.</text>
</comment>